<dbReference type="InterPro" id="IPR032675">
    <property type="entry name" value="LRR_dom_sf"/>
</dbReference>
<dbReference type="Proteomes" id="UP000015105">
    <property type="component" value="Chromosome 5D"/>
</dbReference>
<reference evidence="7" key="4">
    <citation type="submission" date="2019-03" db="UniProtKB">
        <authorList>
            <consortium name="EnsemblPlants"/>
        </authorList>
    </citation>
    <scope>IDENTIFICATION</scope>
</reference>
<evidence type="ECO:0000256" key="1">
    <source>
        <dbReference type="ARBA" id="ARBA00004123"/>
    </source>
</evidence>
<dbReference type="Gramene" id="AET5Gv21207100.7">
    <property type="protein sequence ID" value="AET5Gv21207100.7"/>
    <property type="gene ID" value="AET5Gv21207100"/>
</dbReference>
<keyword evidence="4" id="KW-0539">Nucleus</keyword>
<comment type="subcellular location">
    <subcellularLocation>
        <location evidence="1">Nucleus</location>
    </subcellularLocation>
</comment>
<dbReference type="GO" id="GO:0005634">
    <property type="term" value="C:nucleus"/>
    <property type="evidence" value="ECO:0007669"/>
    <property type="project" value="UniProtKB-SubCell"/>
</dbReference>
<evidence type="ECO:0000313" key="8">
    <source>
        <dbReference type="Proteomes" id="UP000015105"/>
    </source>
</evidence>
<sequence>SRTTRNASPGPAHLHSEKPPAASPSPRLPLLGFFFSPSPTATPLLATRSPLQTAAAAAMVRLNADLIWKSPHFFNAIKERELDLRGNKIAIIENIGATEVSSATYPSFLSL</sequence>
<keyword evidence="8" id="KW-1185">Reference proteome</keyword>
<evidence type="ECO:0000256" key="3">
    <source>
        <dbReference type="ARBA" id="ARBA00022737"/>
    </source>
</evidence>
<reference evidence="7" key="5">
    <citation type="journal article" date="2021" name="G3 (Bethesda)">
        <title>Aegilops tauschii genome assembly Aet v5.0 features greater sequence contiguity and improved annotation.</title>
        <authorList>
            <person name="Wang L."/>
            <person name="Zhu T."/>
            <person name="Rodriguez J.C."/>
            <person name="Deal K.R."/>
            <person name="Dubcovsky J."/>
            <person name="McGuire P.E."/>
            <person name="Lux T."/>
            <person name="Spannagl M."/>
            <person name="Mayer K.F.X."/>
            <person name="Baldrich P."/>
            <person name="Meyers B.C."/>
            <person name="Huo N."/>
            <person name="Gu Y.Q."/>
            <person name="Zhou H."/>
            <person name="Devos K.M."/>
            <person name="Bennetzen J.L."/>
            <person name="Unver T."/>
            <person name="Budak H."/>
            <person name="Gulick P.J."/>
            <person name="Galiba G."/>
            <person name="Kalapos B."/>
            <person name="Nelson D.R."/>
            <person name="Li P."/>
            <person name="You F.M."/>
            <person name="Luo M.C."/>
            <person name="Dvorak J."/>
        </authorList>
    </citation>
    <scope>NUCLEOTIDE SEQUENCE [LARGE SCALE GENOMIC DNA]</scope>
    <source>
        <strain evidence="7">cv. AL8/78</strain>
    </source>
</reference>
<feature type="region of interest" description="Disordered" evidence="6">
    <location>
        <begin position="1"/>
        <end position="25"/>
    </location>
</feature>
<dbReference type="PANTHER" id="PTHR10552:SF6">
    <property type="entry name" value="U2 SMALL NUCLEAR RIBONUCLEOPROTEIN A"/>
    <property type="match status" value="1"/>
</dbReference>
<reference evidence="8" key="2">
    <citation type="journal article" date="2017" name="Nat. Plants">
        <title>The Aegilops tauschii genome reveals multiple impacts of transposons.</title>
        <authorList>
            <person name="Zhao G."/>
            <person name="Zou C."/>
            <person name="Li K."/>
            <person name="Wang K."/>
            <person name="Li T."/>
            <person name="Gao L."/>
            <person name="Zhang X."/>
            <person name="Wang H."/>
            <person name="Yang Z."/>
            <person name="Liu X."/>
            <person name="Jiang W."/>
            <person name="Mao L."/>
            <person name="Kong X."/>
            <person name="Jiao Y."/>
            <person name="Jia J."/>
        </authorList>
    </citation>
    <scope>NUCLEOTIDE SEQUENCE [LARGE SCALE GENOMIC DNA]</scope>
    <source>
        <strain evidence="8">cv. AL8/78</strain>
    </source>
</reference>
<name>A0A453MJ78_AEGTS</name>
<dbReference type="AlphaFoldDB" id="A0A453MJ78"/>
<dbReference type="Gene3D" id="3.80.10.10">
    <property type="entry name" value="Ribonuclease Inhibitor"/>
    <property type="match status" value="1"/>
</dbReference>
<dbReference type="Pfam" id="PF14580">
    <property type="entry name" value="LRR_9"/>
    <property type="match status" value="1"/>
</dbReference>
<dbReference type="GO" id="GO:0000398">
    <property type="term" value="P:mRNA splicing, via spliceosome"/>
    <property type="evidence" value="ECO:0007669"/>
    <property type="project" value="InterPro"/>
</dbReference>
<protein>
    <submittedName>
        <fullName evidence="7">Uncharacterized protein</fullName>
    </submittedName>
</protein>
<organism evidence="7 8">
    <name type="scientific">Aegilops tauschii subsp. strangulata</name>
    <name type="common">Goatgrass</name>
    <dbReference type="NCBI Taxonomy" id="200361"/>
    <lineage>
        <taxon>Eukaryota</taxon>
        <taxon>Viridiplantae</taxon>
        <taxon>Streptophyta</taxon>
        <taxon>Embryophyta</taxon>
        <taxon>Tracheophyta</taxon>
        <taxon>Spermatophyta</taxon>
        <taxon>Magnoliopsida</taxon>
        <taxon>Liliopsida</taxon>
        <taxon>Poales</taxon>
        <taxon>Poaceae</taxon>
        <taxon>BOP clade</taxon>
        <taxon>Pooideae</taxon>
        <taxon>Triticodae</taxon>
        <taxon>Triticeae</taxon>
        <taxon>Triticinae</taxon>
        <taxon>Aegilops</taxon>
    </lineage>
</organism>
<keyword evidence="2" id="KW-0433">Leucine-rich repeat</keyword>
<accession>A0A453MJ78</accession>
<evidence type="ECO:0000256" key="4">
    <source>
        <dbReference type="ARBA" id="ARBA00023242"/>
    </source>
</evidence>
<comment type="similarity">
    <text evidence="5">Belongs to the U2 small nuclear ribonucleoprotein A family.</text>
</comment>
<dbReference type="GO" id="GO:0030620">
    <property type="term" value="F:U2 snRNA binding"/>
    <property type="evidence" value="ECO:0007669"/>
    <property type="project" value="InterPro"/>
</dbReference>
<evidence type="ECO:0000256" key="6">
    <source>
        <dbReference type="SAM" id="MobiDB-lite"/>
    </source>
</evidence>
<evidence type="ECO:0000256" key="5">
    <source>
        <dbReference type="ARBA" id="ARBA00024196"/>
    </source>
</evidence>
<dbReference type="PANTHER" id="PTHR10552">
    <property type="entry name" value="U2 SMALL NUCLEAR RIBONUCLEOPROTEIN A"/>
    <property type="match status" value="1"/>
</dbReference>
<dbReference type="EnsemblPlants" id="AET5Gv21207100.7">
    <property type="protein sequence ID" value="AET5Gv21207100.7"/>
    <property type="gene ID" value="AET5Gv21207100"/>
</dbReference>
<reference evidence="8" key="1">
    <citation type="journal article" date="2014" name="Science">
        <title>Ancient hybridizations among the ancestral genomes of bread wheat.</title>
        <authorList>
            <consortium name="International Wheat Genome Sequencing Consortium,"/>
            <person name="Marcussen T."/>
            <person name="Sandve S.R."/>
            <person name="Heier L."/>
            <person name="Spannagl M."/>
            <person name="Pfeifer M."/>
            <person name="Jakobsen K.S."/>
            <person name="Wulff B.B."/>
            <person name="Steuernagel B."/>
            <person name="Mayer K.F."/>
            <person name="Olsen O.A."/>
        </authorList>
    </citation>
    <scope>NUCLEOTIDE SEQUENCE [LARGE SCALE GENOMIC DNA]</scope>
    <source>
        <strain evidence="8">cv. AL8/78</strain>
    </source>
</reference>
<evidence type="ECO:0000313" key="7">
    <source>
        <dbReference type="EnsemblPlants" id="AET5Gv21207100.7"/>
    </source>
</evidence>
<keyword evidence="3" id="KW-0677">Repeat</keyword>
<evidence type="ECO:0000256" key="2">
    <source>
        <dbReference type="ARBA" id="ARBA00022614"/>
    </source>
</evidence>
<proteinExistence type="inferred from homology"/>
<reference evidence="7" key="3">
    <citation type="journal article" date="2017" name="Nature">
        <title>Genome sequence of the progenitor of the wheat D genome Aegilops tauschii.</title>
        <authorList>
            <person name="Luo M.C."/>
            <person name="Gu Y.Q."/>
            <person name="Puiu D."/>
            <person name="Wang H."/>
            <person name="Twardziok S.O."/>
            <person name="Deal K.R."/>
            <person name="Huo N."/>
            <person name="Zhu T."/>
            <person name="Wang L."/>
            <person name="Wang Y."/>
            <person name="McGuire P.E."/>
            <person name="Liu S."/>
            <person name="Long H."/>
            <person name="Ramasamy R.K."/>
            <person name="Rodriguez J.C."/>
            <person name="Van S.L."/>
            <person name="Yuan L."/>
            <person name="Wang Z."/>
            <person name="Xia Z."/>
            <person name="Xiao L."/>
            <person name="Anderson O.D."/>
            <person name="Ouyang S."/>
            <person name="Liang Y."/>
            <person name="Zimin A.V."/>
            <person name="Pertea G."/>
            <person name="Qi P."/>
            <person name="Bennetzen J.L."/>
            <person name="Dai X."/>
            <person name="Dawson M.W."/>
            <person name="Muller H.G."/>
            <person name="Kugler K."/>
            <person name="Rivarola-Duarte L."/>
            <person name="Spannagl M."/>
            <person name="Mayer K.F.X."/>
            <person name="Lu F.H."/>
            <person name="Bevan M.W."/>
            <person name="Leroy P."/>
            <person name="Li P."/>
            <person name="You F.M."/>
            <person name="Sun Q."/>
            <person name="Liu Z."/>
            <person name="Lyons E."/>
            <person name="Wicker T."/>
            <person name="Salzberg S.L."/>
            <person name="Devos K.M."/>
            <person name="Dvorak J."/>
        </authorList>
    </citation>
    <scope>NUCLEOTIDE SEQUENCE [LARGE SCALE GENOMIC DNA]</scope>
    <source>
        <strain evidence="7">cv. AL8/78</strain>
    </source>
</reference>
<dbReference type="InterPro" id="IPR044640">
    <property type="entry name" value="RU2A"/>
</dbReference>